<feature type="compositionally biased region" description="Basic and acidic residues" evidence="1">
    <location>
        <begin position="10"/>
        <end position="24"/>
    </location>
</feature>
<reference evidence="3 4" key="1">
    <citation type="submission" date="2024-02" db="EMBL/GenBank/DDBJ databases">
        <title>De novo assembly and annotation of 12 fungi associated with fruit tree decline syndrome in Ontario, Canada.</title>
        <authorList>
            <person name="Sulman M."/>
            <person name="Ellouze W."/>
            <person name="Ilyukhin E."/>
        </authorList>
    </citation>
    <scope>NUCLEOTIDE SEQUENCE [LARGE SCALE GENOMIC DNA]</scope>
    <source>
        <strain evidence="3 4">M11/M66-122</strain>
    </source>
</reference>
<proteinExistence type="predicted"/>
<feature type="transmembrane region" description="Helical" evidence="2">
    <location>
        <begin position="45"/>
        <end position="62"/>
    </location>
</feature>
<feature type="compositionally biased region" description="Pro residues" evidence="1">
    <location>
        <begin position="85"/>
        <end position="106"/>
    </location>
</feature>
<feature type="region of interest" description="Disordered" evidence="1">
    <location>
        <begin position="460"/>
        <end position="479"/>
    </location>
</feature>
<keyword evidence="2" id="KW-1133">Transmembrane helix</keyword>
<evidence type="ECO:0000313" key="3">
    <source>
        <dbReference type="EMBL" id="KAK7757699.1"/>
    </source>
</evidence>
<keyword evidence="2" id="KW-0812">Transmembrane</keyword>
<feature type="compositionally biased region" description="Low complexity" evidence="1">
    <location>
        <begin position="107"/>
        <end position="122"/>
    </location>
</feature>
<feature type="region of interest" description="Disordered" evidence="1">
    <location>
        <begin position="1"/>
        <end position="41"/>
    </location>
</feature>
<dbReference type="PANTHER" id="PTHR33604:SF3">
    <property type="entry name" value="OSJNBA0004B13.7 PROTEIN"/>
    <property type="match status" value="1"/>
</dbReference>
<keyword evidence="2" id="KW-0472">Membrane</keyword>
<dbReference type="Proteomes" id="UP001320420">
    <property type="component" value="Unassembled WGS sequence"/>
</dbReference>
<gene>
    <name evidence="3" type="ORF">SLS62_000077</name>
</gene>
<evidence type="ECO:0000313" key="4">
    <source>
        <dbReference type="Proteomes" id="UP001320420"/>
    </source>
</evidence>
<comment type="caution">
    <text evidence="3">The sequence shown here is derived from an EMBL/GenBank/DDBJ whole genome shotgun (WGS) entry which is preliminary data.</text>
</comment>
<name>A0AAN9YX43_9PEZI</name>
<dbReference type="PANTHER" id="PTHR33604">
    <property type="entry name" value="OSJNBA0004B13.7 PROTEIN"/>
    <property type="match status" value="1"/>
</dbReference>
<evidence type="ECO:0000256" key="2">
    <source>
        <dbReference type="SAM" id="Phobius"/>
    </source>
</evidence>
<feature type="region of interest" description="Disordered" evidence="1">
    <location>
        <begin position="618"/>
        <end position="639"/>
    </location>
</feature>
<dbReference type="AlphaFoldDB" id="A0AAN9YX43"/>
<sequence length="704" mass="76731">MRNPFLSDVELGKKDDDHNKRTKDGGSLLPPSTWLPSRGPRRRSLKGGALLALFVLLVYLFVKNMPAGTGPNPLMRRPSYFDHPSQPPPPHLPPGQQRPPVPPAPQAPNSNLQSSSQSSPASGGVSERAYNGPVKFLELASSLHAIAPTKGSNAVNKNVLFAASSLRSAAALLPVACQMGTELKNYVHFALMSRSDIDLAELQKLNGIDDSCHLIFHDARTEHASISTDARMENAVFRALHHIHMYMHPQAIIVDASSDEEVFLGRGAQQHVKVTGNTLIELPKNSGKALEWMTKLDSVALRAWNDIQIDILINVTPKASGSLIRLLRSLTDADYTASSVPHLTLELPPDVDAPTKNFLESFSWPPSHIASATQSHLLTVRHRIPRQVLTEEESSARILESFWPTHPKTSHVLVLSPQAELSPLFFHYLKYASLQYKDAARLFGISLEQPTRLLDEKESLSLPTQPTDGDSNAEAVGGGGAPTPFLWQAPSSNAVLYMGEKWMELHQFVSRSLAAQRDPASTPALLQASSKVVSRVHPSWLEHALRLARLRGYYTLYPGAETARNLATVHGELYTAPEEYAGSSETSQFLPDDATEEEVEAARARARGELESDLVPTRSLLESLPKADPADSNGAGGPGLRSLNKLPLLAWDGRRAADLTAIDEAAARYAAEFREQVGGCGASEKDVASTMKDLLIQDLFCVAK</sequence>
<keyword evidence="4" id="KW-1185">Reference proteome</keyword>
<organism evidence="3 4">
    <name type="scientific">Diatrype stigma</name>
    <dbReference type="NCBI Taxonomy" id="117547"/>
    <lineage>
        <taxon>Eukaryota</taxon>
        <taxon>Fungi</taxon>
        <taxon>Dikarya</taxon>
        <taxon>Ascomycota</taxon>
        <taxon>Pezizomycotina</taxon>
        <taxon>Sordariomycetes</taxon>
        <taxon>Xylariomycetidae</taxon>
        <taxon>Xylariales</taxon>
        <taxon>Diatrypaceae</taxon>
        <taxon>Diatrype</taxon>
    </lineage>
</organism>
<evidence type="ECO:0008006" key="5">
    <source>
        <dbReference type="Google" id="ProtNLM"/>
    </source>
</evidence>
<evidence type="ECO:0000256" key="1">
    <source>
        <dbReference type="SAM" id="MobiDB-lite"/>
    </source>
</evidence>
<dbReference type="EMBL" id="JAKJXP020000001">
    <property type="protein sequence ID" value="KAK7757699.1"/>
    <property type="molecule type" value="Genomic_DNA"/>
</dbReference>
<feature type="region of interest" description="Disordered" evidence="1">
    <location>
        <begin position="73"/>
        <end position="127"/>
    </location>
</feature>
<feature type="compositionally biased region" description="Polar residues" evidence="1">
    <location>
        <begin position="461"/>
        <end position="470"/>
    </location>
</feature>
<accession>A0AAN9YX43</accession>
<protein>
    <recommendedName>
        <fullName evidence="5">Glycosyltransferase 2</fullName>
    </recommendedName>
</protein>